<feature type="transmembrane region" description="Helical" evidence="1">
    <location>
        <begin position="31"/>
        <end position="55"/>
    </location>
</feature>
<organism evidence="2 3">
    <name type="scientific">Sporothrix stenoceras</name>
    <dbReference type="NCBI Taxonomy" id="5173"/>
    <lineage>
        <taxon>Eukaryota</taxon>
        <taxon>Fungi</taxon>
        <taxon>Dikarya</taxon>
        <taxon>Ascomycota</taxon>
        <taxon>Pezizomycotina</taxon>
        <taxon>Sordariomycetes</taxon>
        <taxon>Sordariomycetidae</taxon>
        <taxon>Ophiostomatales</taxon>
        <taxon>Ophiostomataceae</taxon>
        <taxon>Sporothrix</taxon>
    </lineage>
</organism>
<name>A0ABR3YP47_9PEZI</name>
<keyword evidence="1" id="KW-1133">Transmembrane helix</keyword>
<dbReference type="Proteomes" id="UP001583186">
    <property type="component" value="Unassembled WGS sequence"/>
</dbReference>
<dbReference type="EMBL" id="JAWCUI010000071">
    <property type="protein sequence ID" value="KAL1889642.1"/>
    <property type="molecule type" value="Genomic_DNA"/>
</dbReference>
<proteinExistence type="predicted"/>
<feature type="transmembrane region" description="Helical" evidence="1">
    <location>
        <begin position="556"/>
        <end position="582"/>
    </location>
</feature>
<comment type="caution">
    <text evidence="2">The sequence shown here is derived from an EMBL/GenBank/DDBJ whole genome shotgun (WGS) entry which is preliminary data.</text>
</comment>
<reference evidence="2 3" key="1">
    <citation type="journal article" date="2024" name="IMA Fungus">
        <title>IMA Genome - F19 : A genome assembly and annotation guide to empower mycologists, including annotated draft genome sequences of Ceratocystis pirilliformis, Diaporthe australafricana, Fusarium ophioides, Paecilomyces lecythidis, and Sporothrix stenoceras.</title>
        <authorList>
            <person name="Aylward J."/>
            <person name="Wilson A.M."/>
            <person name="Visagie C.M."/>
            <person name="Spraker J."/>
            <person name="Barnes I."/>
            <person name="Buitendag C."/>
            <person name="Ceriani C."/>
            <person name="Del Mar Angel L."/>
            <person name="du Plessis D."/>
            <person name="Fuchs T."/>
            <person name="Gasser K."/>
            <person name="Kramer D."/>
            <person name="Li W."/>
            <person name="Munsamy K."/>
            <person name="Piso A."/>
            <person name="Price J.L."/>
            <person name="Sonnekus B."/>
            <person name="Thomas C."/>
            <person name="van der Nest A."/>
            <person name="van Dijk A."/>
            <person name="van Heerden A."/>
            <person name="van Vuuren N."/>
            <person name="Yilmaz N."/>
            <person name="Duong T.A."/>
            <person name="van der Merwe N.A."/>
            <person name="Wingfield M.J."/>
            <person name="Wingfield B.D."/>
        </authorList>
    </citation>
    <scope>NUCLEOTIDE SEQUENCE [LARGE SCALE GENOMIC DNA]</scope>
    <source>
        <strain evidence="2 3">CMW 5346</strain>
    </source>
</reference>
<accession>A0ABR3YP47</accession>
<evidence type="ECO:0000313" key="3">
    <source>
        <dbReference type="Proteomes" id="UP001583186"/>
    </source>
</evidence>
<keyword evidence="3" id="KW-1185">Reference proteome</keyword>
<sequence length="705" mass="75182">MVNAISGYWHNYAEPRVLDETVTLSLKYSGYLISGLTLAVTLAGSSFWSVLAFFLHSWRARRGDTATILDLQYQASLQNTASATSTLGDAGKTMVAWRGKGVRRLFGRTLGFSLPPLLAWAGFTVAGIFVSNVANKDYSSSVVRVAPDNCGFVIPDTTDTTSFAAAAAWGTKVLNDTIQGRNYMSDFYQNQTTSPIVSQSLFVQPKLPYTPNIAAACPIPAVDMCIPGHNGALSLTTPELDSQLMFGINAKREDRVTVTLSTTCSPLDHTGFVNVVDDVDGGLTATLYNLGPLTNVSDFTYSYIDQTINTSTAYMMDSAYSFGKNPEASVWQPIDELARDDADMTILFFSQNSVTYFGPVFDPFFLANGSRTEPLTATQLLYKPNSYVNTMICADQYTLCNPNSNTCTPAGGLKTLQQDVLVANTPGFNATQYATAKRIIDSIARAGTYNSVNGLGAAALFATNLLSQRVSVALPDNQWQTEVEGWFGTTLAKIQASLVSYAVNGDDLGPYIYVDSPYSALSSAQNPTQFDIAVNQAFQDQCRGQLVQITGAVQNFSFLGIMIIAGVSVFLVLAGLLLGLIVDKVSKAGPAATARQTDDKFHLQRMALGEPSTPNNVWQNRTFGVPVLEQGGEMFQRPEIIDGQGDARLVSYPKSARLSPMGAGSDGTSLGGVSGGGVGGGNVVNGMNVGGVNGGNGRRVQGAGH</sequence>
<evidence type="ECO:0000256" key="1">
    <source>
        <dbReference type="SAM" id="Phobius"/>
    </source>
</evidence>
<keyword evidence="1" id="KW-0812">Transmembrane</keyword>
<evidence type="ECO:0000313" key="2">
    <source>
        <dbReference type="EMBL" id="KAL1889642.1"/>
    </source>
</evidence>
<keyword evidence="1" id="KW-0472">Membrane</keyword>
<feature type="transmembrane region" description="Helical" evidence="1">
    <location>
        <begin position="110"/>
        <end position="130"/>
    </location>
</feature>
<gene>
    <name evidence="2" type="ORF">Sste5346_008761</name>
</gene>
<protein>
    <submittedName>
        <fullName evidence="2">Uncharacterized protein</fullName>
    </submittedName>
</protein>